<dbReference type="InterPro" id="IPR002035">
    <property type="entry name" value="VWF_A"/>
</dbReference>
<evidence type="ECO:0000259" key="2">
    <source>
        <dbReference type="PROSITE" id="PS51468"/>
    </source>
</evidence>
<reference evidence="3" key="2">
    <citation type="submission" date="2025-09" db="UniProtKB">
        <authorList>
            <consortium name="Ensembl"/>
        </authorList>
    </citation>
    <scope>IDENTIFICATION</scope>
</reference>
<keyword evidence="1" id="KW-1133">Transmembrane helix</keyword>
<dbReference type="SMART" id="SM00609">
    <property type="entry name" value="VIT"/>
    <property type="match status" value="1"/>
</dbReference>
<dbReference type="Ensembl" id="ENSEBUT00000018022.1">
    <property type="protein sequence ID" value="ENSEBUP00000017446.1"/>
    <property type="gene ID" value="ENSEBUG00000010888.1"/>
</dbReference>
<proteinExistence type="predicted"/>
<feature type="transmembrane region" description="Helical" evidence="1">
    <location>
        <begin position="545"/>
        <end position="562"/>
    </location>
</feature>
<evidence type="ECO:0000313" key="4">
    <source>
        <dbReference type="Proteomes" id="UP000694388"/>
    </source>
</evidence>
<organism evidence="3 4">
    <name type="scientific">Eptatretus burgeri</name>
    <name type="common">Inshore hagfish</name>
    <dbReference type="NCBI Taxonomy" id="7764"/>
    <lineage>
        <taxon>Eukaryota</taxon>
        <taxon>Metazoa</taxon>
        <taxon>Chordata</taxon>
        <taxon>Craniata</taxon>
        <taxon>Vertebrata</taxon>
        <taxon>Cyclostomata</taxon>
        <taxon>Myxini</taxon>
        <taxon>Myxiniformes</taxon>
        <taxon>Myxinidae</taxon>
        <taxon>Eptatretinae</taxon>
        <taxon>Eptatretus</taxon>
    </lineage>
</organism>
<keyword evidence="1" id="KW-0812">Transmembrane</keyword>
<dbReference type="PANTHER" id="PTHR45737">
    <property type="entry name" value="VON WILLEBRAND FACTOR A DOMAIN-CONTAINING PROTEIN 5A"/>
    <property type="match status" value="1"/>
</dbReference>
<accession>A0A8C4QMA6</accession>
<dbReference type="InterPro" id="IPR036465">
    <property type="entry name" value="vWFA_dom_sf"/>
</dbReference>
<dbReference type="Proteomes" id="UP000694388">
    <property type="component" value="Unplaced"/>
</dbReference>
<evidence type="ECO:0000256" key="1">
    <source>
        <dbReference type="SAM" id="Phobius"/>
    </source>
</evidence>
<keyword evidence="1" id="KW-0472">Membrane</keyword>
<feature type="domain" description="VIT" evidence="2">
    <location>
        <begin position="1"/>
        <end position="123"/>
    </location>
</feature>
<dbReference type="Pfam" id="PF13768">
    <property type="entry name" value="VWA_3"/>
    <property type="match status" value="1"/>
</dbReference>
<protein>
    <recommendedName>
        <fullName evidence="2">VIT domain-containing protein</fullName>
    </recommendedName>
</protein>
<dbReference type="InterPro" id="IPR013694">
    <property type="entry name" value="VIT"/>
</dbReference>
<dbReference type="OMA" id="CGSHESR"/>
<keyword evidence="4" id="KW-1185">Reference proteome</keyword>
<dbReference type="Pfam" id="PF08487">
    <property type="entry name" value="VIT"/>
    <property type="match status" value="1"/>
</dbReference>
<dbReference type="GeneTree" id="ENSGT00940000162662"/>
<reference evidence="3" key="1">
    <citation type="submission" date="2025-08" db="UniProtKB">
        <authorList>
            <consortium name="Ensembl"/>
        </authorList>
    </citation>
    <scope>IDENTIFICATION</scope>
</reference>
<dbReference type="Gene3D" id="3.40.50.410">
    <property type="entry name" value="von Willebrand factor, type A domain"/>
    <property type="match status" value="1"/>
</dbReference>
<name>A0A8C4QMA6_EPTBU</name>
<dbReference type="PROSITE" id="PS51468">
    <property type="entry name" value="VIT"/>
    <property type="match status" value="1"/>
</dbReference>
<dbReference type="AlphaFoldDB" id="A0A8C4QMA6"/>
<sequence>SHRCSAVPLKSVDVTVTARGFVADVAAELAYVNSEAQAVEIEYVFPIDAGWSVYRFSAEIDGKVINAELQEKQQAQETYDDAVSEGRVAFLLEESGAASDVLRCLLGRLGPGVTAQLKFGMVGELQGGELGSAKFRLPAVLNPRYCPAGELVSLDSGFLFDRDVELELMYRDGERPVAIVEAGDTSSLDEALAHVKVMCDLGGTEILGPLQHVYRQPEYPGFPRQLFILTDGEVGNTRDVIAEVERNAHAHRCFSFGIGAGASTDLVRGLAKAGGGIAEFVSGSDRLQAKVLGALNCALQPVLTDISFSWHLPSTLSAVVTPRVPSNIFLTQRTVLYAHLKGEVPQDKWEGDAVFTYKLREKCYLLSYRLALHRLAARSHLSDLLYPQPVSDEIQKKALSLSLAAGIVCPYTAFVGTSTDTIGKATSDMPLIRVPRQMMCSCCFQCDHLFHSQTKLFFLVVHPLAPPKQSTELNIVQLQRADGSWELKPELAQALSLKLPEIEAANNPQWATVLALVWLHGQAADSQDEWGLLARKAYNWLKKQGNLIQLFLCLFVFLILGGR</sequence>
<dbReference type="PANTHER" id="PTHR45737:SF6">
    <property type="entry name" value="VON WILLEBRAND FACTOR A DOMAIN-CONTAINING PROTEIN 5A"/>
    <property type="match status" value="1"/>
</dbReference>
<dbReference type="SUPFAM" id="SSF53300">
    <property type="entry name" value="vWA-like"/>
    <property type="match status" value="1"/>
</dbReference>
<evidence type="ECO:0000313" key="3">
    <source>
        <dbReference type="Ensembl" id="ENSEBUP00000017446.1"/>
    </source>
</evidence>